<evidence type="ECO:0000256" key="1">
    <source>
        <dbReference type="ARBA" id="ARBA00013699"/>
    </source>
</evidence>
<organism evidence="6 7">
    <name type="scientific">Aphis craccivora</name>
    <name type="common">Cowpea aphid</name>
    <dbReference type="NCBI Taxonomy" id="307492"/>
    <lineage>
        <taxon>Eukaryota</taxon>
        <taxon>Metazoa</taxon>
        <taxon>Ecdysozoa</taxon>
        <taxon>Arthropoda</taxon>
        <taxon>Hexapoda</taxon>
        <taxon>Insecta</taxon>
        <taxon>Pterygota</taxon>
        <taxon>Neoptera</taxon>
        <taxon>Paraneoptera</taxon>
        <taxon>Hemiptera</taxon>
        <taxon>Sternorrhyncha</taxon>
        <taxon>Aphidomorpha</taxon>
        <taxon>Aphidoidea</taxon>
        <taxon>Aphididae</taxon>
        <taxon>Aphidini</taxon>
        <taxon>Aphis</taxon>
        <taxon>Aphis</taxon>
    </lineage>
</organism>
<dbReference type="InterPro" id="IPR000210">
    <property type="entry name" value="BTB/POZ_dom"/>
</dbReference>
<dbReference type="PANTHER" id="PTHR45632">
    <property type="entry name" value="LD33804P"/>
    <property type="match status" value="1"/>
</dbReference>
<dbReference type="Gene3D" id="3.30.710.10">
    <property type="entry name" value="Potassium Channel Kv1.1, Chain A"/>
    <property type="match status" value="1"/>
</dbReference>
<dbReference type="InterPro" id="IPR015915">
    <property type="entry name" value="Kelch-typ_b-propeller"/>
</dbReference>
<evidence type="ECO:0000256" key="4">
    <source>
        <dbReference type="ARBA" id="ARBA00043912"/>
    </source>
</evidence>
<gene>
    <name evidence="6" type="ORF">FWK35_00001463</name>
</gene>
<dbReference type="EMBL" id="VUJU01001030">
    <property type="protein sequence ID" value="KAF0767157.1"/>
    <property type="molecule type" value="Genomic_DNA"/>
</dbReference>
<dbReference type="FunFam" id="1.25.40.420:FF:000001">
    <property type="entry name" value="Kelch-like family member 12"/>
    <property type="match status" value="1"/>
</dbReference>
<feature type="domain" description="BTB" evidence="5">
    <location>
        <begin position="53"/>
        <end position="120"/>
    </location>
</feature>
<dbReference type="GO" id="GO:0003779">
    <property type="term" value="F:actin binding"/>
    <property type="evidence" value="ECO:0007669"/>
    <property type="project" value="UniProtKB-KW"/>
</dbReference>
<dbReference type="Pfam" id="PF07707">
    <property type="entry name" value="BACK"/>
    <property type="match status" value="1"/>
</dbReference>
<dbReference type="UniPathway" id="UPA00143"/>
<dbReference type="Proteomes" id="UP000478052">
    <property type="component" value="Unassembled WGS sequence"/>
</dbReference>
<evidence type="ECO:0000256" key="2">
    <source>
        <dbReference type="ARBA" id="ARBA00022441"/>
    </source>
</evidence>
<dbReference type="Pfam" id="PF24681">
    <property type="entry name" value="Kelch_KLHDC2_KLHL20_DRC7"/>
    <property type="match status" value="1"/>
</dbReference>
<sequence length="661" mass="74652">MDDTVTENSLCESNDQKEVIPFEKCEQKTYKNSSYMVGVFGVLQSLRKDKVLCDIRIETDDGTIIFGHKIVLISASTYFCEHFTGFNESNIDHIIIRELDSNALQLLMNYIYTGEIIITEVNVKILLAAANLLQLDYVKNVCAEFLQTRLDASNCLGIKAFADFYGCMELSTSSQTYIKNREVVDTDEFLSLSSVEVIKLISCNDIFVPLEEKIFECVINWLKYGIDSRKDFLPELMEHVRLPLISKQYLLEKVVDETLLKTSPKCKDYINEALQFHLLNYLQPFTVSNTIRSTPRQSIGFQKVILLLCYSQKTSSVVYWFDNIWQPAPKMSKCYNYGCLGVIKEQFVLAMGGFHLGSKKQLVEMLDVSSQSPCWIPMMDMLVSRRAFGVGSLDNRIYAIGGSDGANRLNSVEVFDINTNRWQMVTCMFTKRSSHGVGVLENLLYVVGGFDGHEYLNSVECYFPCLDTWIRVAAMSEYRLGCGVLVLDGVLYAIGGKNKSGCLKSVEAYTRSSGVWTSIADMHFCRQYFGIVILNGLLHVIGGYDNKKVVLNSIEIYNSKTNTWSLKTLSKDVGNGKWLHACLLRGVLMVLEYSKTSYMWYLNSVECYDSCLNTWTSVATMSECRRGCGVEVMDNVLYVIGDKNESGCLKSVEAYTLSSGI</sequence>
<evidence type="ECO:0000313" key="7">
    <source>
        <dbReference type="Proteomes" id="UP000478052"/>
    </source>
</evidence>
<dbReference type="InterPro" id="IPR017096">
    <property type="entry name" value="BTB-kelch_protein"/>
</dbReference>
<dbReference type="SMART" id="SM00612">
    <property type="entry name" value="Kelch"/>
    <property type="match status" value="6"/>
</dbReference>
<keyword evidence="2" id="KW-0880">Kelch repeat</keyword>
<evidence type="ECO:0000259" key="5">
    <source>
        <dbReference type="PROSITE" id="PS50097"/>
    </source>
</evidence>
<name>A0A6G0Z8U8_APHCR</name>
<evidence type="ECO:0000256" key="3">
    <source>
        <dbReference type="ARBA" id="ARBA00022737"/>
    </source>
</evidence>
<keyword evidence="7" id="KW-1185">Reference proteome</keyword>
<reference evidence="6 7" key="1">
    <citation type="submission" date="2019-08" db="EMBL/GenBank/DDBJ databases">
        <title>Whole genome of Aphis craccivora.</title>
        <authorList>
            <person name="Voronova N.V."/>
            <person name="Shulinski R.S."/>
            <person name="Bandarenka Y.V."/>
            <person name="Zhorov D.G."/>
            <person name="Warner D."/>
        </authorList>
    </citation>
    <scope>NUCLEOTIDE SEQUENCE [LARGE SCALE GENOMIC DNA]</scope>
    <source>
        <strain evidence="6">180601</strain>
        <tissue evidence="6">Whole Body</tissue>
    </source>
</reference>
<dbReference type="Pfam" id="PF01344">
    <property type="entry name" value="Kelch_1"/>
    <property type="match status" value="2"/>
</dbReference>
<dbReference type="PANTHER" id="PTHR45632:SF26">
    <property type="entry name" value="BTB DOMAIN-CONTAINING PROTEIN"/>
    <property type="match status" value="1"/>
</dbReference>
<dbReference type="Pfam" id="PF00651">
    <property type="entry name" value="BTB"/>
    <property type="match status" value="1"/>
</dbReference>
<dbReference type="Gene3D" id="2.120.10.80">
    <property type="entry name" value="Kelch-type beta propeller"/>
    <property type="match status" value="2"/>
</dbReference>
<proteinExistence type="predicted"/>
<dbReference type="SMART" id="SM00225">
    <property type="entry name" value="BTB"/>
    <property type="match status" value="1"/>
</dbReference>
<dbReference type="PIRSF" id="PIRSF037037">
    <property type="entry name" value="Kelch-like_protein_gigaxonin"/>
    <property type="match status" value="1"/>
</dbReference>
<dbReference type="AlphaFoldDB" id="A0A6G0Z8U8"/>
<dbReference type="InterPro" id="IPR011705">
    <property type="entry name" value="BACK"/>
</dbReference>
<comment type="caution">
    <text evidence="6">The sequence shown here is derived from an EMBL/GenBank/DDBJ whole genome shotgun (WGS) entry which is preliminary data.</text>
</comment>
<dbReference type="Gene3D" id="1.25.40.420">
    <property type="match status" value="1"/>
</dbReference>
<dbReference type="InterPro" id="IPR011333">
    <property type="entry name" value="SKP1/BTB/POZ_sf"/>
</dbReference>
<dbReference type="InterPro" id="IPR006652">
    <property type="entry name" value="Kelch_1"/>
</dbReference>
<dbReference type="GO" id="GO:0016567">
    <property type="term" value="P:protein ubiquitination"/>
    <property type="evidence" value="ECO:0007669"/>
    <property type="project" value="UniProtKB-UniPathway"/>
</dbReference>
<evidence type="ECO:0000313" key="6">
    <source>
        <dbReference type="EMBL" id="KAF0767157.1"/>
    </source>
</evidence>
<dbReference type="SUPFAM" id="SSF117281">
    <property type="entry name" value="Kelch motif"/>
    <property type="match status" value="1"/>
</dbReference>
<dbReference type="OrthoDB" id="6600212at2759"/>
<keyword evidence="3" id="KW-0677">Repeat</keyword>
<dbReference type="SUPFAM" id="SSF54695">
    <property type="entry name" value="POZ domain"/>
    <property type="match status" value="1"/>
</dbReference>
<dbReference type="SMART" id="SM00875">
    <property type="entry name" value="BACK"/>
    <property type="match status" value="1"/>
</dbReference>
<dbReference type="PROSITE" id="PS50097">
    <property type="entry name" value="BTB"/>
    <property type="match status" value="1"/>
</dbReference>
<accession>A0A6G0Z8U8</accession>
<comment type="function">
    <text evidence="4">Probable substrate-specific adapter of an E3 ubiquitin-protein ligase complex which mediates the ubiquitination and subsequent proteasomal degradation of target proteins. May have a role in synapse differentiation and growth.</text>
</comment>
<protein>
    <recommendedName>
        <fullName evidence="1">Kelch-like protein diablo</fullName>
    </recommendedName>
</protein>